<protein>
    <submittedName>
        <fullName evidence="1">Kinase</fullName>
    </submittedName>
</protein>
<evidence type="ECO:0000313" key="1">
    <source>
        <dbReference type="EMBL" id="MPY67338.1"/>
    </source>
</evidence>
<keyword evidence="2" id="KW-1185">Reference proteome</keyword>
<proteinExistence type="predicted"/>
<dbReference type="EMBL" id="WBSL01000005">
    <property type="protein sequence ID" value="MPY67338.1"/>
    <property type="molecule type" value="Genomic_DNA"/>
</dbReference>
<keyword evidence="1" id="KW-0808">Transferase</keyword>
<dbReference type="SUPFAM" id="SSF52540">
    <property type="entry name" value="P-loop containing nucleoside triphosphate hydrolases"/>
    <property type="match status" value="1"/>
</dbReference>
<dbReference type="Proteomes" id="UP000484842">
    <property type="component" value="Unassembled WGS sequence"/>
</dbReference>
<reference evidence="1 2" key="1">
    <citation type="submission" date="2019-10" db="EMBL/GenBank/DDBJ databases">
        <title>Deinococcus sp. isolated from soil.</title>
        <authorList>
            <person name="Li Y."/>
            <person name="Wang J."/>
        </authorList>
    </citation>
    <scope>NUCLEOTIDE SEQUENCE [LARGE SCALE GENOMIC DNA]</scope>
    <source>
        <strain evidence="1 2">SDU3-2</strain>
    </source>
</reference>
<dbReference type="GO" id="GO:0016301">
    <property type="term" value="F:kinase activity"/>
    <property type="evidence" value="ECO:0007669"/>
    <property type="project" value="UniProtKB-KW"/>
</dbReference>
<dbReference type="InterPro" id="IPR027417">
    <property type="entry name" value="P-loop_NTPase"/>
</dbReference>
<comment type="caution">
    <text evidence="1">The sequence shown here is derived from an EMBL/GenBank/DDBJ whole genome shotgun (WGS) entry which is preliminary data.</text>
</comment>
<evidence type="ECO:0000313" key="2">
    <source>
        <dbReference type="Proteomes" id="UP000484842"/>
    </source>
</evidence>
<organism evidence="1 2">
    <name type="scientific">Deinococcus terrestris</name>
    <dbReference type="NCBI Taxonomy" id="2651870"/>
    <lineage>
        <taxon>Bacteria</taxon>
        <taxon>Thermotogati</taxon>
        <taxon>Deinococcota</taxon>
        <taxon>Deinococci</taxon>
        <taxon>Deinococcales</taxon>
        <taxon>Deinococcaceae</taxon>
        <taxon>Deinococcus</taxon>
    </lineage>
</organism>
<accession>A0A7X1NX72</accession>
<sequence>MTVPPQLIVLRGNSGSGKSSVARALRERSGYGMAWVEQDYLRRVLLREHDVPDGKNIELIALNVSYALEHGYHVVLEGILTARNYGPMLERLHHEHGGSSHFYLFDLPFEETVRRHATRPQAREFGPEMMRGWYQERDRLPFVEERIIPADSTLEATVERLWHETGLQHAQDAVG</sequence>
<dbReference type="AlphaFoldDB" id="A0A7X1NX72"/>
<dbReference type="Pfam" id="PF13671">
    <property type="entry name" value="AAA_33"/>
    <property type="match status" value="1"/>
</dbReference>
<dbReference type="NCBIfam" id="NF005252">
    <property type="entry name" value="PRK06762.1-3"/>
    <property type="match status" value="1"/>
</dbReference>
<keyword evidence="1" id="KW-0418">Kinase</keyword>
<gene>
    <name evidence="1" type="ORF">F8S09_11655</name>
</gene>
<dbReference type="RefSeq" id="WP_322618768.1">
    <property type="nucleotide sequence ID" value="NZ_WBSL01000005.1"/>
</dbReference>
<name>A0A7X1NX72_9DEIO</name>
<dbReference type="Gene3D" id="3.40.50.300">
    <property type="entry name" value="P-loop containing nucleotide triphosphate hydrolases"/>
    <property type="match status" value="1"/>
</dbReference>